<dbReference type="InterPro" id="IPR036388">
    <property type="entry name" value="WH-like_DNA-bd_sf"/>
</dbReference>
<accession>A0A7W6NZZ6</accession>
<dbReference type="GO" id="GO:0043565">
    <property type="term" value="F:sequence-specific DNA binding"/>
    <property type="evidence" value="ECO:0007669"/>
    <property type="project" value="TreeGrafter"/>
</dbReference>
<proteinExistence type="inferred from homology"/>
<keyword evidence="3 6" id="KW-0238">DNA-binding</keyword>
<dbReference type="InterPro" id="IPR036390">
    <property type="entry name" value="WH_DNA-bd_sf"/>
</dbReference>
<evidence type="ECO:0000313" key="6">
    <source>
        <dbReference type="EMBL" id="MBB4102232.1"/>
    </source>
</evidence>
<organism evidence="6 7">
    <name type="scientific">Allorhizobium borbori</name>
    <dbReference type="NCBI Taxonomy" id="485907"/>
    <lineage>
        <taxon>Bacteria</taxon>
        <taxon>Pseudomonadati</taxon>
        <taxon>Pseudomonadota</taxon>
        <taxon>Alphaproteobacteria</taxon>
        <taxon>Hyphomicrobiales</taxon>
        <taxon>Rhizobiaceae</taxon>
        <taxon>Rhizobium/Agrobacterium group</taxon>
        <taxon>Allorhizobium</taxon>
    </lineage>
</organism>
<keyword evidence="4" id="KW-0804">Transcription</keyword>
<dbReference type="PANTHER" id="PTHR30537">
    <property type="entry name" value="HTH-TYPE TRANSCRIPTIONAL REGULATOR"/>
    <property type="match status" value="1"/>
</dbReference>
<evidence type="ECO:0000256" key="3">
    <source>
        <dbReference type="ARBA" id="ARBA00023125"/>
    </source>
</evidence>
<dbReference type="RefSeq" id="WP_183789552.1">
    <property type="nucleotide sequence ID" value="NZ_JACIDU010000002.1"/>
</dbReference>
<dbReference type="Pfam" id="PF00126">
    <property type="entry name" value="HTH_1"/>
    <property type="match status" value="1"/>
</dbReference>
<dbReference type="PANTHER" id="PTHR30537:SF3">
    <property type="entry name" value="TRANSCRIPTIONAL REGULATORY PROTEIN"/>
    <property type="match status" value="1"/>
</dbReference>
<dbReference type="GO" id="GO:0003700">
    <property type="term" value="F:DNA-binding transcription factor activity"/>
    <property type="evidence" value="ECO:0007669"/>
    <property type="project" value="InterPro"/>
</dbReference>
<dbReference type="Gene3D" id="3.40.190.290">
    <property type="match status" value="1"/>
</dbReference>
<dbReference type="Pfam" id="PF03466">
    <property type="entry name" value="LysR_substrate"/>
    <property type="match status" value="1"/>
</dbReference>
<comment type="caution">
    <text evidence="6">The sequence shown here is derived from an EMBL/GenBank/DDBJ whole genome shotgun (WGS) entry which is preliminary data.</text>
</comment>
<sequence length="296" mass="33010">MNWDDLRFFVDLSETGSLSATARNLHVDHSTVARRIAALEQALGLRLFDRLPQGYPLTAEGERLKEQASRLRDDIIAIERMAEGDRTGIAGTVRVSAPPAFASFFLVPRLGLVRERHPGIRLEMSGNLATVNLTRREADIAIRMTKPEGASLVARRLGASGYGLFAARSYAARHAVEDMALLGYEENMDHVPQQIWLRNYAAGRPLVFRTSDLGGLYHATRAGLGAAVLPFFLTAHDDSIVCLRRHDVPSRDMWLLVHEDVRRSPRVRAVMEALTEIIQRHRAMIETGLPEERDAG</sequence>
<dbReference type="Gene3D" id="1.10.10.10">
    <property type="entry name" value="Winged helix-like DNA-binding domain superfamily/Winged helix DNA-binding domain"/>
    <property type="match status" value="1"/>
</dbReference>
<dbReference type="AlphaFoldDB" id="A0A7W6NZZ6"/>
<protein>
    <submittedName>
        <fullName evidence="6">DNA-binding transcriptional LysR family regulator</fullName>
    </submittedName>
</protein>
<reference evidence="6 7" key="1">
    <citation type="submission" date="2020-08" db="EMBL/GenBank/DDBJ databases">
        <title>Genomic Encyclopedia of Type Strains, Phase IV (KMG-IV): sequencing the most valuable type-strain genomes for metagenomic binning, comparative biology and taxonomic classification.</title>
        <authorList>
            <person name="Goeker M."/>
        </authorList>
    </citation>
    <scope>NUCLEOTIDE SEQUENCE [LARGE SCALE GENOMIC DNA]</scope>
    <source>
        <strain evidence="6 7">DSM 26385</strain>
    </source>
</reference>
<feature type="domain" description="HTH lysR-type" evidence="5">
    <location>
        <begin position="1"/>
        <end position="58"/>
    </location>
</feature>
<keyword evidence="7" id="KW-1185">Reference proteome</keyword>
<evidence type="ECO:0000256" key="2">
    <source>
        <dbReference type="ARBA" id="ARBA00023015"/>
    </source>
</evidence>
<keyword evidence="2" id="KW-0805">Transcription regulation</keyword>
<name>A0A7W6NZZ6_9HYPH</name>
<gene>
    <name evidence="6" type="ORF">GGQ66_000760</name>
</gene>
<dbReference type="Proteomes" id="UP000584824">
    <property type="component" value="Unassembled WGS sequence"/>
</dbReference>
<dbReference type="InterPro" id="IPR005119">
    <property type="entry name" value="LysR_subst-bd"/>
</dbReference>
<comment type="similarity">
    <text evidence="1">Belongs to the LysR transcriptional regulatory family.</text>
</comment>
<evidence type="ECO:0000256" key="1">
    <source>
        <dbReference type="ARBA" id="ARBA00009437"/>
    </source>
</evidence>
<evidence type="ECO:0000256" key="4">
    <source>
        <dbReference type="ARBA" id="ARBA00023163"/>
    </source>
</evidence>
<dbReference type="GO" id="GO:0006351">
    <property type="term" value="P:DNA-templated transcription"/>
    <property type="evidence" value="ECO:0007669"/>
    <property type="project" value="TreeGrafter"/>
</dbReference>
<dbReference type="SUPFAM" id="SSF46785">
    <property type="entry name" value="Winged helix' DNA-binding domain"/>
    <property type="match status" value="1"/>
</dbReference>
<dbReference type="InterPro" id="IPR058163">
    <property type="entry name" value="LysR-type_TF_proteobact-type"/>
</dbReference>
<dbReference type="PROSITE" id="PS50931">
    <property type="entry name" value="HTH_LYSR"/>
    <property type="match status" value="1"/>
</dbReference>
<dbReference type="SUPFAM" id="SSF53850">
    <property type="entry name" value="Periplasmic binding protein-like II"/>
    <property type="match status" value="1"/>
</dbReference>
<evidence type="ECO:0000259" key="5">
    <source>
        <dbReference type="PROSITE" id="PS50931"/>
    </source>
</evidence>
<dbReference type="InterPro" id="IPR000847">
    <property type="entry name" value="LysR_HTH_N"/>
</dbReference>
<evidence type="ECO:0000313" key="7">
    <source>
        <dbReference type="Proteomes" id="UP000584824"/>
    </source>
</evidence>
<dbReference type="EMBL" id="JACIDU010000002">
    <property type="protein sequence ID" value="MBB4102232.1"/>
    <property type="molecule type" value="Genomic_DNA"/>
</dbReference>